<dbReference type="EnsemblPlants" id="KQL07905">
    <property type="protein sequence ID" value="KQL07905"/>
    <property type="gene ID" value="SETIT_005218mg"/>
</dbReference>
<evidence type="ECO:0000313" key="2">
    <source>
        <dbReference type="Proteomes" id="UP000004995"/>
    </source>
</evidence>
<evidence type="ECO:0000313" key="1">
    <source>
        <dbReference type="EnsemblPlants" id="KQL07905"/>
    </source>
</evidence>
<dbReference type="Gramene" id="KQL07905">
    <property type="protein sequence ID" value="KQL07905"/>
    <property type="gene ID" value="SETIT_005218mg"/>
</dbReference>
<organism evidence="1 2">
    <name type="scientific">Setaria italica</name>
    <name type="common">Foxtail millet</name>
    <name type="synonym">Panicum italicum</name>
    <dbReference type="NCBI Taxonomy" id="4555"/>
    <lineage>
        <taxon>Eukaryota</taxon>
        <taxon>Viridiplantae</taxon>
        <taxon>Streptophyta</taxon>
        <taxon>Embryophyta</taxon>
        <taxon>Tracheophyta</taxon>
        <taxon>Spermatophyta</taxon>
        <taxon>Magnoliopsida</taxon>
        <taxon>Liliopsida</taxon>
        <taxon>Poales</taxon>
        <taxon>Poaceae</taxon>
        <taxon>PACMAD clade</taxon>
        <taxon>Panicoideae</taxon>
        <taxon>Panicodae</taxon>
        <taxon>Paniceae</taxon>
        <taxon>Cenchrinae</taxon>
        <taxon>Setaria</taxon>
    </lineage>
</organism>
<keyword evidence="2" id="KW-1185">Reference proteome</keyword>
<proteinExistence type="predicted"/>
<reference evidence="1" key="2">
    <citation type="submission" date="2018-08" db="UniProtKB">
        <authorList>
            <consortium name="EnsemblPlants"/>
        </authorList>
    </citation>
    <scope>IDENTIFICATION</scope>
    <source>
        <strain evidence="1">Yugu1</strain>
    </source>
</reference>
<dbReference type="EMBL" id="AGNK02003385">
    <property type="status" value="NOT_ANNOTATED_CDS"/>
    <property type="molecule type" value="Genomic_DNA"/>
</dbReference>
<sequence length="36" mass="4333">MTDLVWPEKIAAYYDLTNNPEDRIFPKILPWLCRIP</sequence>
<dbReference type="InParanoid" id="K3XTG1"/>
<accession>K3XTG1</accession>
<protein>
    <submittedName>
        <fullName evidence="1">Uncharacterized protein</fullName>
    </submittedName>
</protein>
<reference evidence="2" key="1">
    <citation type="journal article" date="2012" name="Nat. Biotechnol.">
        <title>Reference genome sequence of the model plant Setaria.</title>
        <authorList>
            <person name="Bennetzen J.L."/>
            <person name="Schmutz J."/>
            <person name="Wang H."/>
            <person name="Percifield R."/>
            <person name="Hawkins J."/>
            <person name="Pontaroli A.C."/>
            <person name="Estep M."/>
            <person name="Feng L."/>
            <person name="Vaughn J.N."/>
            <person name="Grimwood J."/>
            <person name="Jenkins J."/>
            <person name="Barry K."/>
            <person name="Lindquist E."/>
            <person name="Hellsten U."/>
            <person name="Deshpande S."/>
            <person name="Wang X."/>
            <person name="Wu X."/>
            <person name="Mitros T."/>
            <person name="Triplett J."/>
            <person name="Yang X."/>
            <person name="Ye C.Y."/>
            <person name="Mauro-Herrera M."/>
            <person name="Wang L."/>
            <person name="Li P."/>
            <person name="Sharma M."/>
            <person name="Sharma R."/>
            <person name="Ronald P.C."/>
            <person name="Panaud O."/>
            <person name="Kellogg E.A."/>
            <person name="Brutnell T.P."/>
            <person name="Doust A.N."/>
            <person name="Tuskan G.A."/>
            <person name="Rokhsar D."/>
            <person name="Devos K.M."/>
        </authorList>
    </citation>
    <scope>NUCLEOTIDE SEQUENCE [LARGE SCALE GENOMIC DNA]</scope>
    <source>
        <strain evidence="2">cv. Yugu1</strain>
    </source>
</reference>
<dbReference type="HOGENOM" id="CLU_3360599_0_0_1"/>
<dbReference type="Proteomes" id="UP000004995">
    <property type="component" value="Unassembled WGS sequence"/>
</dbReference>
<dbReference type="AlphaFoldDB" id="K3XTG1"/>
<name>K3XTG1_SETIT</name>